<gene>
    <name evidence="6" type="ORF">C8E02_0730</name>
</gene>
<keyword evidence="4" id="KW-0560">Oxidoreductase</keyword>
<dbReference type="AlphaFoldDB" id="A0A495BIV9"/>
<evidence type="ECO:0000313" key="6">
    <source>
        <dbReference type="EMBL" id="RKQ60965.1"/>
    </source>
</evidence>
<dbReference type="EMBL" id="RBID01000011">
    <property type="protein sequence ID" value="RKQ60965.1"/>
    <property type="molecule type" value="Genomic_DNA"/>
</dbReference>
<dbReference type="GO" id="GO:0005737">
    <property type="term" value="C:cytoplasm"/>
    <property type="evidence" value="ECO:0007669"/>
    <property type="project" value="UniProtKB-SubCell"/>
</dbReference>
<sequence>MNGYVVTGASRGLGAALTAQLLRDGSRVVAVARDCSALPEHPQLITLDADLADSSLLPLLLERALAALGDCDSLTLINNAGTVQPIAQVGAYPPGAAEQAIALNLTAPLLLCDAFVARSAGHDGVRRVLNISSGAAANPYPGWSVYCASKAGVDHFTRTLAAEQQGAARPLLAVSLYPGVIDTGMQGEIRAADPAQFPHKPRFDALKADGQLTSPAAAAAAIVTYLHSAAFGSVPVLDIRQL</sequence>
<dbReference type="Pfam" id="PF00106">
    <property type="entry name" value="adh_short"/>
    <property type="match status" value="1"/>
</dbReference>
<dbReference type="PROSITE" id="PS00061">
    <property type="entry name" value="ADH_SHORT"/>
    <property type="match status" value="1"/>
</dbReference>
<evidence type="ECO:0000256" key="5">
    <source>
        <dbReference type="RuleBase" id="RU000363"/>
    </source>
</evidence>
<dbReference type="Gene3D" id="3.40.50.720">
    <property type="entry name" value="NAD(P)-binding Rossmann-like Domain"/>
    <property type="match status" value="1"/>
</dbReference>
<dbReference type="Proteomes" id="UP000279384">
    <property type="component" value="Unassembled WGS sequence"/>
</dbReference>
<evidence type="ECO:0000256" key="3">
    <source>
        <dbReference type="ARBA" id="ARBA00022857"/>
    </source>
</evidence>
<dbReference type="InterPro" id="IPR020904">
    <property type="entry name" value="Sc_DH/Rdtase_CS"/>
</dbReference>
<evidence type="ECO:0000256" key="2">
    <source>
        <dbReference type="ARBA" id="ARBA00022490"/>
    </source>
</evidence>
<organism evidence="6 7">
    <name type="scientific">Vogesella indigofera</name>
    <name type="common">Pseudomonas indigofera</name>
    <dbReference type="NCBI Taxonomy" id="45465"/>
    <lineage>
        <taxon>Bacteria</taxon>
        <taxon>Pseudomonadati</taxon>
        <taxon>Pseudomonadota</taxon>
        <taxon>Betaproteobacteria</taxon>
        <taxon>Neisseriales</taxon>
        <taxon>Chromobacteriaceae</taxon>
        <taxon>Vogesella</taxon>
    </lineage>
</organism>
<comment type="subcellular location">
    <subcellularLocation>
        <location evidence="1">Cytoplasm</location>
    </subcellularLocation>
</comment>
<dbReference type="InterPro" id="IPR051721">
    <property type="entry name" value="Biopterin_syn/organic_redct"/>
</dbReference>
<dbReference type="RefSeq" id="WP_120809659.1">
    <property type="nucleotide sequence ID" value="NZ_RBID01000011.1"/>
</dbReference>
<evidence type="ECO:0000256" key="4">
    <source>
        <dbReference type="ARBA" id="ARBA00023002"/>
    </source>
</evidence>
<dbReference type="InterPro" id="IPR036291">
    <property type="entry name" value="NAD(P)-bd_dom_sf"/>
</dbReference>
<proteinExistence type="inferred from homology"/>
<dbReference type="GO" id="GO:0006729">
    <property type="term" value="P:tetrahydrobiopterin biosynthetic process"/>
    <property type="evidence" value="ECO:0007669"/>
    <property type="project" value="TreeGrafter"/>
</dbReference>
<comment type="caution">
    <text evidence="6">The sequence shown here is derived from an EMBL/GenBank/DDBJ whole genome shotgun (WGS) entry which is preliminary data.</text>
</comment>
<dbReference type="PRINTS" id="PR00081">
    <property type="entry name" value="GDHRDH"/>
</dbReference>
<dbReference type="SUPFAM" id="SSF51735">
    <property type="entry name" value="NAD(P)-binding Rossmann-fold domains"/>
    <property type="match status" value="1"/>
</dbReference>
<evidence type="ECO:0000256" key="1">
    <source>
        <dbReference type="ARBA" id="ARBA00004496"/>
    </source>
</evidence>
<evidence type="ECO:0000313" key="7">
    <source>
        <dbReference type="Proteomes" id="UP000279384"/>
    </source>
</evidence>
<accession>A0A495BIV9</accession>
<name>A0A495BIV9_VOGIN</name>
<dbReference type="PRINTS" id="PR00080">
    <property type="entry name" value="SDRFAMILY"/>
</dbReference>
<protein>
    <submittedName>
        <fullName evidence="6">Benzil reductase ((S)-benzoin forming)</fullName>
    </submittedName>
</protein>
<comment type="similarity">
    <text evidence="5">Belongs to the short-chain dehydrogenases/reductases (SDR) family.</text>
</comment>
<dbReference type="PANTHER" id="PTHR44085">
    <property type="entry name" value="SEPIAPTERIN REDUCTASE"/>
    <property type="match status" value="1"/>
</dbReference>
<keyword evidence="3" id="KW-0521">NADP</keyword>
<dbReference type="InterPro" id="IPR002347">
    <property type="entry name" value="SDR_fam"/>
</dbReference>
<dbReference type="PANTHER" id="PTHR44085:SF2">
    <property type="entry name" value="SEPIAPTERIN REDUCTASE"/>
    <property type="match status" value="1"/>
</dbReference>
<dbReference type="GO" id="GO:0004757">
    <property type="term" value="F:sepiapterin reductase (NADP+) activity"/>
    <property type="evidence" value="ECO:0007669"/>
    <property type="project" value="TreeGrafter"/>
</dbReference>
<keyword evidence="2" id="KW-0963">Cytoplasm</keyword>
<reference evidence="6 7" key="1">
    <citation type="submission" date="2018-10" db="EMBL/GenBank/DDBJ databases">
        <title>Genomic Encyclopedia of Type Strains, Phase IV (KMG-IV): sequencing the most valuable type-strain genomes for metagenomic binning, comparative biology and taxonomic classification.</title>
        <authorList>
            <person name="Goeker M."/>
        </authorList>
    </citation>
    <scope>NUCLEOTIDE SEQUENCE [LARGE SCALE GENOMIC DNA]</scope>
    <source>
        <strain evidence="6 7">DSM 3303</strain>
    </source>
</reference>